<proteinExistence type="predicted"/>
<dbReference type="Proteomes" id="UP000198756">
    <property type="component" value="Unassembled WGS sequence"/>
</dbReference>
<gene>
    <name evidence="1" type="ORF">SAMN03080617_02518</name>
</gene>
<evidence type="ECO:0000313" key="2">
    <source>
        <dbReference type="Proteomes" id="UP000198756"/>
    </source>
</evidence>
<name>A0A1G5YG80_9BACT</name>
<protein>
    <submittedName>
        <fullName evidence="1">Uncharacterized protein</fullName>
    </submittedName>
</protein>
<accession>A0A1G5YG80</accession>
<dbReference type="AlphaFoldDB" id="A0A1G5YG80"/>
<sequence length="60" mass="6663">MLFSDRCIRSGIRIPSAGVMVMRVRSKDEIKIDFGPDACDRIVTITRGGEAKTVTLPIRL</sequence>
<organism evidence="1 2">
    <name type="scientific">Algoriphagus alkaliphilus</name>
    <dbReference type="NCBI Taxonomy" id="279824"/>
    <lineage>
        <taxon>Bacteria</taxon>
        <taxon>Pseudomonadati</taxon>
        <taxon>Bacteroidota</taxon>
        <taxon>Cytophagia</taxon>
        <taxon>Cytophagales</taxon>
        <taxon>Cyclobacteriaceae</taxon>
        <taxon>Algoriphagus</taxon>
    </lineage>
</organism>
<reference evidence="2" key="1">
    <citation type="submission" date="2016-10" db="EMBL/GenBank/DDBJ databases">
        <authorList>
            <person name="Varghese N."/>
            <person name="Submissions S."/>
        </authorList>
    </citation>
    <scope>NUCLEOTIDE SEQUENCE [LARGE SCALE GENOMIC DNA]</scope>
    <source>
        <strain evidence="2">DSM 22703</strain>
    </source>
</reference>
<dbReference type="RefSeq" id="WP_139183631.1">
    <property type="nucleotide sequence ID" value="NZ_FMXE01000016.1"/>
</dbReference>
<dbReference type="EMBL" id="FMXE01000016">
    <property type="protein sequence ID" value="SDA81400.1"/>
    <property type="molecule type" value="Genomic_DNA"/>
</dbReference>
<keyword evidence="2" id="KW-1185">Reference proteome</keyword>
<evidence type="ECO:0000313" key="1">
    <source>
        <dbReference type="EMBL" id="SDA81400.1"/>
    </source>
</evidence>